<gene>
    <name evidence="1" type="ordered locus">MTR_2g086900</name>
</gene>
<dbReference type="PaxDb" id="3880-AES67110"/>
<evidence type="ECO:0000313" key="3">
    <source>
        <dbReference type="Proteomes" id="UP000002051"/>
    </source>
</evidence>
<proteinExistence type="predicted"/>
<protein>
    <submittedName>
        <fullName evidence="1 2">Uncharacterized protein</fullName>
    </submittedName>
</protein>
<dbReference type="EnsemblPlants" id="AES67110">
    <property type="protein sequence ID" value="AES67110"/>
    <property type="gene ID" value="MTR_2g086900"/>
</dbReference>
<reference evidence="1 3" key="2">
    <citation type="journal article" date="2014" name="BMC Genomics">
        <title>An improved genome release (version Mt4.0) for the model legume Medicago truncatula.</title>
        <authorList>
            <person name="Tang H."/>
            <person name="Krishnakumar V."/>
            <person name="Bidwell S."/>
            <person name="Rosen B."/>
            <person name="Chan A."/>
            <person name="Zhou S."/>
            <person name="Gentzbittel L."/>
            <person name="Childs K.L."/>
            <person name="Yandell M."/>
            <person name="Gundlach H."/>
            <person name="Mayer K.F."/>
            <person name="Schwartz D.C."/>
            <person name="Town C.D."/>
        </authorList>
    </citation>
    <scope>GENOME REANNOTATION</scope>
    <source>
        <strain evidence="2 3">cv. Jemalong A17</strain>
    </source>
</reference>
<dbReference type="AlphaFoldDB" id="G7IHH2"/>
<organism evidence="1 3">
    <name type="scientific">Medicago truncatula</name>
    <name type="common">Barrel medic</name>
    <name type="synonym">Medicago tribuloides</name>
    <dbReference type="NCBI Taxonomy" id="3880"/>
    <lineage>
        <taxon>Eukaryota</taxon>
        <taxon>Viridiplantae</taxon>
        <taxon>Streptophyta</taxon>
        <taxon>Embryophyta</taxon>
        <taxon>Tracheophyta</taxon>
        <taxon>Spermatophyta</taxon>
        <taxon>Magnoliopsida</taxon>
        <taxon>eudicotyledons</taxon>
        <taxon>Gunneridae</taxon>
        <taxon>Pentapetalae</taxon>
        <taxon>rosids</taxon>
        <taxon>fabids</taxon>
        <taxon>Fabales</taxon>
        <taxon>Fabaceae</taxon>
        <taxon>Papilionoideae</taxon>
        <taxon>50 kb inversion clade</taxon>
        <taxon>NPAAA clade</taxon>
        <taxon>Hologalegina</taxon>
        <taxon>IRL clade</taxon>
        <taxon>Trifolieae</taxon>
        <taxon>Medicago</taxon>
    </lineage>
</organism>
<reference evidence="2" key="3">
    <citation type="submission" date="2015-04" db="UniProtKB">
        <authorList>
            <consortium name="EnsemblPlants"/>
        </authorList>
    </citation>
    <scope>IDENTIFICATION</scope>
    <source>
        <strain evidence="2">cv. Jemalong A17</strain>
    </source>
</reference>
<keyword evidence="3" id="KW-1185">Reference proteome</keyword>
<reference evidence="1 3" key="1">
    <citation type="journal article" date="2011" name="Nature">
        <title>The Medicago genome provides insight into the evolution of rhizobial symbioses.</title>
        <authorList>
            <person name="Young N.D."/>
            <person name="Debelle F."/>
            <person name="Oldroyd G.E."/>
            <person name="Geurts R."/>
            <person name="Cannon S.B."/>
            <person name="Udvardi M.K."/>
            <person name="Benedito V.A."/>
            <person name="Mayer K.F."/>
            <person name="Gouzy J."/>
            <person name="Schoof H."/>
            <person name="Van de Peer Y."/>
            <person name="Proost S."/>
            <person name="Cook D.R."/>
            <person name="Meyers B.C."/>
            <person name="Spannagl M."/>
            <person name="Cheung F."/>
            <person name="De Mita S."/>
            <person name="Krishnakumar V."/>
            <person name="Gundlach H."/>
            <person name="Zhou S."/>
            <person name="Mudge J."/>
            <person name="Bharti A.K."/>
            <person name="Murray J.D."/>
            <person name="Naoumkina M.A."/>
            <person name="Rosen B."/>
            <person name="Silverstein K.A."/>
            <person name="Tang H."/>
            <person name="Rombauts S."/>
            <person name="Zhao P.X."/>
            <person name="Zhou P."/>
            <person name="Barbe V."/>
            <person name="Bardou P."/>
            <person name="Bechner M."/>
            <person name="Bellec A."/>
            <person name="Berger A."/>
            <person name="Berges H."/>
            <person name="Bidwell S."/>
            <person name="Bisseling T."/>
            <person name="Choisne N."/>
            <person name="Couloux A."/>
            <person name="Denny R."/>
            <person name="Deshpande S."/>
            <person name="Dai X."/>
            <person name="Doyle J.J."/>
            <person name="Dudez A.M."/>
            <person name="Farmer A.D."/>
            <person name="Fouteau S."/>
            <person name="Franken C."/>
            <person name="Gibelin C."/>
            <person name="Gish J."/>
            <person name="Goldstein S."/>
            <person name="Gonzalez A.J."/>
            <person name="Green P.J."/>
            <person name="Hallab A."/>
            <person name="Hartog M."/>
            <person name="Hua A."/>
            <person name="Humphray S.J."/>
            <person name="Jeong D.H."/>
            <person name="Jing Y."/>
            <person name="Jocker A."/>
            <person name="Kenton S.M."/>
            <person name="Kim D.J."/>
            <person name="Klee K."/>
            <person name="Lai H."/>
            <person name="Lang C."/>
            <person name="Lin S."/>
            <person name="Macmil S.L."/>
            <person name="Magdelenat G."/>
            <person name="Matthews L."/>
            <person name="McCorrison J."/>
            <person name="Monaghan E.L."/>
            <person name="Mun J.H."/>
            <person name="Najar F.Z."/>
            <person name="Nicholson C."/>
            <person name="Noirot C."/>
            <person name="O'Bleness M."/>
            <person name="Paule C.R."/>
            <person name="Poulain J."/>
            <person name="Prion F."/>
            <person name="Qin B."/>
            <person name="Qu C."/>
            <person name="Retzel E.F."/>
            <person name="Riddle C."/>
            <person name="Sallet E."/>
            <person name="Samain S."/>
            <person name="Samson N."/>
            <person name="Sanders I."/>
            <person name="Saurat O."/>
            <person name="Scarpelli C."/>
            <person name="Schiex T."/>
            <person name="Segurens B."/>
            <person name="Severin A.J."/>
            <person name="Sherrier D.J."/>
            <person name="Shi R."/>
            <person name="Sims S."/>
            <person name="Singer S.R."/>
            <person name="Sinharoy S."/>
            <person name="Sterck L."/>
            <person name="Viollet A."/>
            <person name="Wang B.B."/>
            <person name="Wang K."/>
            <person name="Wang M."/>
            <person name="Wang X."/>
            <person name="Warfsmann J."/>
            <person name="Weissenbach J."/>
            <person name="White D.D."/>
            <person name="White J.D."/>
            <person name="Wiley G.B."/>
            <person name="Wincker P."/>
            <person name="Xing Y."/>
            <person name="Yang L."/>
            <person name="Yao Z."/>
            <person name="Ying F."/>
            <person name="Zhai J."/>
            <person name="Zhou L."/>
            <person name="Zuber A."/>
            <person name="Denarie J."/>
            <person name="Dixon R.A."/>
            <person name="May G.D."/>
            <person name="Schwartz D.C."/>
            <person name="Rogers J."/>
            <person name="Quetier F."/>
            <person name="Town C.D."/>
            <person name="Roe B.A."/>
        </authorList>
    </citation>
    <scope>NUCLEOTIDE SEQUENCE [LARGE SCALE GENOMIC DNA]</scope>
    <source>
        <strain evidence="1">A17</strain>
        <strain evidence="2 3">cv. Jemalong A17</strain>
    </source>
</reference>
<evidence type="ECO:0000313" key="2">
    <source>
        <dbReference type="EnsemblPlants" id="AES67110"/>
    </source>
</evidence>
<dbReference type="Proteomes" id="UP000002051">
    <property type="component" value="Chromosome 2"/>
</dbReference>
<sequence>MELGPGQVFEENSCSYLGNHRLVLMAQNKVIFQDGVANYNSIIISQIKMVPWGGLLIELVGNLI</sequence>
<name>G7IHH2_MEDTR</name>
<accession>G7IHH2</accession>
<dbReference type="HOGENOM" id="CLU_2870976_0_0_1"/>
<evidence type="ECO:0000313" key="1">
    <source>
        <dbReference type="EMBL" id="AES67110.1"/>
    </source>
</evidence>
<dbReference type="EMBL" id="CM001218">
    <property type="protein sequence ID" value="AES67110.1"/>
    <property type="molecule type" value="Genomic_DNA"/>
</dbReference>